<evidence type="ECO:0000259" key="10">
    <source>
        <dbReference type="PROSITE" id="PS51471"/>
    </source>
</evidence>
<evidence type="ECO:0000256" key="8">
    <source>
        <dbReference type="ARBA" id="ARBA00066708"/>
    </source>
</evidence>
<evidence type="ECO:0000313" key="12">
    <source>
        <dbReference type="Proteomes" id="UP000663760"/>
    </source>
</evidence>
<sequence>MVVASPSPIRQEKVRALGVPVVDLSQKSGGRAAELMVRACEEFGFFKVINHGLPVEVVAGMEAEAVGFFTLPPEEKQRAGPPSPLGYGSRSIGFNGDTGEVEYLLLPANRSAISQRANAICSSNPDKFSCVVGEYVEAVRGLACDILEMLGGGLRLPDRSTFASLAGGADSDSLLRLNYYPPCGNDKDTEEGKDSHCRSSGGDAAVVGFGEHTDPQVVTLLRSNDAPGLQVLFPPDASDGGGGGGGVWVPVPPDPSAFFIIVGDVLQAMTNGRLLSARHRAVVSAAKARLSTVYFAAPPLQARIAPLPEMVATRRPCLYKAFTWGEYKKAMYTLRLGHNRLDLFRKNPDEEQEDWVPRTPHD</sequence>
<dbReference type="Pfam" id="PF03171">
    <property type="entry name" value="2OG-FeII_Oxy"/>
    <property type="match status" value="1"/>
</dbReference>
<dbReference type="InterPro" id="IPR027443">
    <property type="entry name" value="IPNS-like_sf"/>
</dbReference>
<dbReference type="InterPro" id="IPR050231">
    <property type="entry name" value="Iron_ascorbate_oxido_reductase"/>
</dbReference>
<evidence type="ECO:0000256" key="6">
    <source>
        <dbReference type="ARBA" id="ARBA00052204"/>
    </source>
</evidence>
<dbReference type="Gene3D" id="2.60.120.330">
    <property type="entry name" value="B-lactam Antibiotic, Isopenicillin N Synthase, Chain"/>
    <property type="match status" value="1"/>
</dbReference>
<evidence type="ECO:0000256" key="9">
    <source>
        <dbReference type="RuleBase" id="RU003682"/>
    </source>
</evidence>
<dbReference type="SUPFAM" id="SSF51197">
    <property type="entry name" value="Clavaminate synthase-like"/>
    <property type="match status" value="1"/>
</dbReference>
<keyword evidence="4 9" id="KW-0560">Oxidoreductase</keyword>
<evidence type="ECO:0000256" key="5">
    <source>
        <dbReference type="ARBA" id="ARBA00023004"/>
    </source>
</evidence>
<keyword evidence="12" id="KW-1185">Reference proteome</keyword>
<organism evidence="11 12">
    <name type="scientific">Spirodela intermedia</name>
    <name type="common">Intermediate duckweed</name>
    <dbReference type="NCBI Taxonomy" id="51605"/>
    <lineage>
        <taxon>Eukaryota</taxon>
        <taxon>Viridiplantae</taxon>
        <taxon>Streptophyta</taxon>
        <taxon>Embryophyta</taxon>
        <taxon>Tracheophyta</taxon>
        <taxon>Spermatophyta</taxon>
        <taxon>Magnoliopsida</taxon>
        <taxon>Liliopsida</taxon>
        <taxon>Araceae</taxon>
        <taxon>Lemnoideae</taxon>
        <taxon>Spirodela</taxon>
    </lineage>
</organism>
<evidence type="ECO:0000256" key="1">
    <source>
        <dbReference type="ARBA" id="ARBA00001961"/>
    </source>
</evidence>
<dbReference type="PROSITE" id="PS51471">
    <property type="entry name" value="FE2OG_OXY"/>
    <property type="match status" value="1"/>
</dbReference>
<keyword evidence="2 9" id="KW-0479">Metal-binding</keyword>
<evidence type="ECO:0000256" key="3">
    <source>
        <dbReference type="ARBA" id="ARBA00022964"/>
    </source>
</evidence>
<dbReference type="InterPro" id="IPR005123">
    <property type="entry name" value="Oxoglu/Fe-dep_dioxygenase_dom"/>
</dbReference>
<gene>
    <name evidence="11" type="ORF">SI8410_01000557</name>
</gene>
<dbReference type="AlphaFoldDB" id="A0A7I8JWV4"/>
<comment type="similarity">
    <text evidence="7">Belongs to the iron/ascorbate-dependent oxidoreductase family. GA2OX subfamily.</text>
</comment>
<dbReference type="OrthoDB" id="288590at2759"/>
<dbReference type="GO" id="GO:0009685">
    <property type="term" value="P:gibberellin metabolic process"/>
    <property type="evidence" value="ECO:0007669"/>
    <property type="project" value="UniProtKB-ARBA"/>
</dbReference>
<evidence type="ECO:0000313" key="11">
    <source>
        <dbReference type="EMBL" id="CAA7388289.1"/>
    </source>
</evidence>
<reference evidence="11" key="1">
    <citation type="submission" date="2020-02" db="EMBL/GenBank/DDBJ databases">
        <authorList>
            <person name="Scholz U."/>
            <person name="Mascher M."/>
            <person name="Fiebig A."/>
        </authorList>
    </citation>
    <scope>NUCLEOTIDE SEQUENCE</scope>
</reference>
<accession>A0A7I8JWV4</accession>
<comment type="cofactor">
    <cofactor evidence="1">
        <name>L-ascorbate</name>
        <dbReference type="ChEBI" id="CHEBI:38290"/>
    </cofactor>
</comment>
<keyword evidence="3" id="KW-0223">Dioxygenase</keyword>
<evidence type="ECO:0000256" key="4">
    <source>
        <dbReference type="ARBA" id="ARBA00023002"/>
    </source>
</evidence>
<dbReference type="PANTHER" id="PTHR47990">
    <property type="entry name" value="2-OXOGLUTARATE (2OG) AND FE(II)-DEPENDENT OXYGENASE SUPERFAMILY PROTEIN-RELATED"/>
    <property type="match status" value="1"/>
</dbReference>
<evidence type="ECO:0000256" key="2">
    <source>
        <dbReference type="ARBA" id="ARBA00022723"/>
    </source>
</evidence>
<comment type="catalytic activity">
    <reaction evidence="6">
        <text>gibberellin A1 + 2-oxoglutarate + O2 = gibberellin A8 + succinate + CO2</text>
        <dbReference type="Rhea" id="RHEA:15005"/>
        <dbReference type="ChEBI" id="CHEBI:15379"/>
        <dbReference type="ChEBI" id="CHEBI:16526"/>
        <dbReference type="ChEBI" id="CHEBI:16810"/>
        <dbReference type="ChEBI" id="CHEBI:30031"/>
        <dbReference type="ChEBI" id="CHEBI:58524"/>
        <dbReference type="ChEBI" id="CHEBI:58594"/>
        <dbReference type="EC" id="1.14.11.13"/>
    </reaction>
</comment>
<dbReference type="InterPro" id="IPR044861">
    <property type="entry name" value="IPNS-like_FE2OG_OXY"/>
</dbReference>
<dbReference type="GO" id="GO:0046872">
    <property type="term" value="F:metal ion binding"/>
    <property type="evidence" value="ECO:0007669"/>
    <property type="project" value="UniProtKB-KW"/>
</dbReference>
<name>A0A7I8JWV4_SPIIN</name>
<dbReference type="FunFam" id="2.60.120.330:FF:000025">
    <property type="entry name" value="Gibberellin 2-beta-dioxygenase 2"/>
    <property type="match status" value="1"/>
</dbReference>
<feature type="domain" description="Fe2OG dioxygenase" evidence="10">
    <location>
        <begin position="170"/>
        <end position="298"/>
    </location>
</feature>
<dbReference type="EMBL" id="LR746264">
    <property type="protein sequence ID" value="CAA7388289.1"/>
    <property type="molecule type" value="Genomic_DNA"/>
</dbReference>
<dbReference type="Pfam" id="PF14226">
    <property type="entry name" value="DIOX_N"/>
    <property type="match status" value="1"/>
</dbReference>
<keyword evidence="5 9" id="KW-0408">Iron</keyword>
<dbReference type="GO" id="GO:0045543">
    <property type="term" value="F:gibberellin 2-beta-dioxygenase activity"/>
    <property type="evidence" value="ECO:0007669"/>
    <property type="project" value="UniProtKB-EC"/>
</dbReference>
<dbReference type="Proteomes" id="UP000663760">
    <property type="component" value="Chromosome 1"/>
</dbReference>
<evidence type="ECO:0000256" key="7">
    <source>
        <dbReference type="ARBA" id="ARBA00061282"/>
    </source>
</evidence>
<dbReference type="InterPro" id="IPR026992">
    <property type="entry name" value="DIOX_N"/>
</dbReference>
<protein>
    <recommendedName>
        <fullName evidence="8">gibberellin 2beta-dioxygenase</fullName>
        <ecNumber evidence="8">1.14.11.13</ecNumber>
    </recommendedName>
</protein>
<dbReference type="EC" id="1.14.11.13" evidence="8"/>
<proteinExistence type="inferred from homology"/>